<sequence>MKAASFAYERPHSVSAALDLLANANGGARIMAGGQSLGPMLNLRLVQPQLIIDIAGLAELRTVDRDGADLVIGACLTHADIEDGRIPDVTNGVMRRISAGIAYRAVRNRGTIGGSLSHADPAADWVTTLTALGAGVRLTSAAGRRDLAVAEFIQGALQTALRPGELVTAIRLPALPPTARFGYAKACRKPGEFAHAMAAVLIEPDKSRSRIVIGAIDRTPIVVDDSSLFGGTLTNLKQQFDRDLADRLLMRAGVTDTADRHIHVTVLARAIAEAAA</sequence>
<feature type="domain" description="FAD-binding PCMH-type" evidence="4">
    <location>
        <begin position="1"/>
        <end position="177"/>
    </location>
</feature>
<dbReference type="InterPro" id="IPR016169">
    <property type="entry name" value="FAD-bd_PCMH_sub2"/>
</dbReference>
<proteinExistence type="predicted"/>
<dbReference type="EMBL" id="CP088156">
    <property type="protein sequence ID" value="UFZ07161.1"/>
    <property type="molecule type" value="Genomic_DNA"/>
</dbReference>
<dbReference type="Gene3D" id="3.30.465.10">
    <property type="match status" value="1"/>
</dbReference>
<evidence type="ECO:0000313" key="6">
    <source>
        <dbReference type="Proteomes" id="UP001431010"/>
    </source>
</evidence>
<keyword evidence="2" id="KW-0274">FAD</keyword>
<evidence type="ECO:0000256" key="1">
    <source>
        <dbReference type="ARBA" id="ARBA00022630"/>
    </source>
</evidence>
<protein>
    <submittedName>
        <fullName evidence="5">FAD binding domain-containing protein</fullName>
    </submittedName>
</protein>
<dbReference type="RefSeq" id="WP_231326614.1">
    <property type="nucleotide sequence ID" value="NZ_CP088156.1"/>
</dbReference>
<keyword evidence="3" id="KW-0560">Oxidoreductase</keyword>
<dbReference type="InterPro" id="IPR016166">
    <property type="entry name" value="FAD-bd_PCMH"/>
</dbReference>
<dbReference type="Gene3D" id="3.30.43.10">
    <property type="entry name" value="Uridine Diphospho-n-acetylenolpyruvylglucosamine Reductase, domain 2"/>
    <property type="match status" value="1"/>
</dbReference>
<organism evidence="5 6">
    <name type="scientific">Bradyrhizobium ontarionense</name>
    <dbReference type="NCBI Taxonomy" id="2898149"/>
    <lineage>
        <taxon>Bacteria</taxon>
        <taxon>Pseudomonadati</taxon>
        <taxon>Pseudomonadota</taxon>
        <taxon>Alphaproteobacteria</taxon>
        <taxon>Hyphomicrobiales</taxon>
        <taxon>Nitrobacteraceae</taxon>
        <taxon>Bradyrhizobium</taxon>
    </lineage>
</organism>
<keyword evidence="1" id="KW-0285">Flavoprotein</keyword>
<accession>A0ABY3RII4</accession>
<dbReference type="InterPro" id="IPR016167">
    <property type="entry name" value="FAD-bd_PCMH_sub1"/>
</dbReference>
<evidence type="ECO:0000256" key="3">
    <source>
        <dbReference type="ARBA" id="ARBA00023002"/>
    </source>
</evidence>
<dbReference type="Proteomes" id="UP001431010">
    <property type="component" value="Chromosome"/>
</dbReference>
<dbReference type="PANTHER" id="PTHR42659">
    <property type="entry name" value="XANTHINE DEHYDROGENASE SUBUNIT C-RELATED"/>
    <property type="match status" value="1"/>
</dbReference>
<dbReference type="InterPro" id="IPR051312">
    <property type="entry name" value="Diverse_Substr_Oxidored"/>
</dbReference>
<keyword evidence="6" id="KW-1185">Reference proteome</keyword>
<evidence type="ECO:0000256" key="2">
    <source>
        <dbReference type="ARBA" id="ARBA00022827"/>
    </source>
</evidence>
<dbReference type="InterPro" id="IPR036318">
    <property type="entry name" value="FAD-bd_PCMH-like_sf"/>
</dbReference>
<dbReference type="Pfam" id="PF00941">
    <property type="entry name" value="FAD_binding_5"/>
    <property type="match status" value="1"/>
</dbReference>
<reference evidence="5" key="1">
    <citation type="journal article" date="2024" name="Antonie Van Leeuwenhoek">
        <title>Bradyrhizobium ontarionense sp. nov., a novel bacterial symbiont isolated from Aeschynomene indica (Indian jointvetch), harbours photosynthesis, nitrogen fixation and nitrous oxide (N2O) reductase genes.</title>
        <authorList>
            <person name="Bromfield E.S.P."/>
            <person name="Cloutier S."/>
        </authorList>
    </citation>
    <scope>NUCLEOTIDE SEQUENCE</scope>
    <source>
        <strain evidence="5">A19</strain>
    </source>
</reference>
<dbReference type="SUPFAM" id="SSF56176">
    <property type="entry name" value="FAD-binding/transporter-associated domain-like"/>
    <property type="match status" value="1"/>
</dbReference>
<gene>
    <name evidence="5" type="ORF">LQG66_13010</name>
</gene>
<name>A0ABY3RII4_9BRAD</name>
<dbReference type="PANTHER" id="PTHR42659:SF2">
    <property type="entry name" value="XANTHINE DEHYDROGENASE SUBUNIT C-RELATED"/>
    <property type="match status" value="1"/>
</dbReference>
<evidence type="ECO:0000259" key="4">
    <source>
        <dbReference type="PROSITE" id="PS51387"/>
    </source>
</evidence>
<dbReference type="InterPro" id="IPR002346">
    <property type="entry name" value="Mopterin_DH_FAD-bd"/>
</dbReference>
<dbReference type="PROSITE" id="PS51387">
    <property type="entry name" value="FAD_PCMH"/>
    <property type="match status" value="1"/>
</dbReference>
<evidence type="ECO:0000313" key="5">
    <source>
        <dbReference type="EMBL" id="UFZ07161.1"/>
    </source>
</evidence>